<evidence type="ECO:0000256" key="10">
    <source>
        <dbReference type="ARBA" id="ARBA00023114"/>
    </source>
</evidence>
<dbReference type="InterPro" id="IPR049712">
    <property type="entry name" value="Poly_export"/>
</dbReference>
<name>A0A840S637_9BURK</name>
<evidence type="ECO:0000256" key="5">
    <source>
        <dbReference type="ARBA" id="ARBA00022597"/>
    </source>
</evidence>
<evidence type="ECO:0000256" key="11">
    <source>
        <dbReference type="ARBA" id="ARBA00023136"/>
    </source>
</evidence>
<keyword evidence="10" id="KW-0626">Porin</keyword>
<evidence type="ECO:0000256" key="4">
    <source>
        <dbReference type="ARBA" id="ARBA00022452"/>
    </source>
</evidence>
<keyword evidence="15" id="KW-0175">Coiled coil</keyword>
<evidence type="ECO:0000259" key="18">
    <source>
        <dbReference type="Pfam" id="PF22461"/>
    </source>
</evidence>
<protein>
    <submittedName>
        <fullName evidence="19">Protein involved in polysaccharide export with SLBB domain</fullName>
    </submittedName>
</protein>
<comment type="caution">
    <text evidence="19">The sequence shown here is derived from an EMBL/GenBank/DDBJ whole genome shotgun (WGS) entry which is preliminary data.</text>
</comment>
<reference evidence="19 20" key="1">
    <citation type="submission" date="2020-08" db="EMBL/GenBank/DDBJ databases">
        <title>Genomic Encyclopedia of Type Strains, Phase IV (KMG-IV): sequencing the most valuable type-strain genomes for metagenomic binning, comparative biology and taxonomic classification.</title>
        <authorList>
            <person name="Goeker M."/>
        </authorList>
    </citation>
    <scope>NUCLEOTIDE SEQUENCE [LARGE SCALE GENOMIC DNA]</scope>
    <source>
        <strain evidence="19 20">DSM 23958</strain>
    </source>
</reference>
<evidence type="ECO:0000256" key="13">
    <source>
        <dbReference type="ARBA" id="ARBA00023237"/>
    </source>
</evidence>
<dbReference type="InterPro" id="IPR054765">
    <property type="entry name" value="SLBB_dom"/>
</dbReference>
<dbReference type="InterPro" id="IPR019554">
    <property type="entry name" value="Soluble_ligand-bd"/>
</dbReference>
<keyword evidence="14" id="KW-0449">Lipoprotein</keyword>
<evidence type="ECO:0000313" key="20">
    <source>
        <dbReference type="Proteomes" id="UP000554837"/>
    </source>
</evidence>
<evidence type="ECO:0000256" key="3">
    <source>
        <dbReference type="ARBA" id="ARBA00022448"/>
    </source>
</evidence>
<dbReference type="Pfam" id="PF22461">
    <property type="entry name" value="SLBB_2"/>
    <property type="match status" value="1"/>
</dbReference>
<dbReference type="Proteomes" id="UP000554837">
    <property type="component" value="Unassembled WGS sequence"/>
</dbReference>
<feature type="domain" description="Soluble ligand binding" evidence="17">
    <location>
        <begin position="322"/>
        <end position="356"/>
    </location>
</feature>
<keyword evidence="12" id="KW-0564">Palmitate</keyword>
<evidence type="ECO:0000256" key="8">
    <source>
        <dbReference type="ARBA" id="ARBA00023047"/>
    </source>
</evidence>
<sequence>MNSSRVARHKLDDYKPSEFELMASRLAKAGLPESLPGFPGAEERIPAVRRFGFSLLWKGVSGESITDDVDVPEDYVLGPGDEVLLDLWGSVEASLRLRVSRGGSIAVPRVGTIQVAGMRFSELPDQIRQRVARTFKQFGLAVSMGELRTIRVTVTGQVARPGEHRVSSLASLTQVLASAGGPTAVGSMRQILLRRGGKEAGKFDLYDWLLKGQVCTDCRIRSGDVVHVPAVGAQVAVIGSVNHAAVFELKGEEAVEDLLEMAGGLSAVADRSSATVLSLGMAQPVRALDLERDRRKVLRSGEVLRVSSLADLSRPGFSQLKRVRVEGEVKRPGDYVLPAGATLNDAMAAAGGPSGEAFIYGAELRRETARKRQIENLDKVLRELETELTRAAVNRKELAMTATTQDESLRVSHLRLIERLRQAQPTGRVVLQTDPEATGLPAMPLEDGDRLIVPSRVQPVNVYGSVFGGGSYQYTDKQTLGHFLRMAGGATRGADSGSMFVLRADGSIVGKRKGGSWWSSRPAFEQIAALPGDTIFVPEEMDKVRLTQELKDWAQILSQFGLGAVALKNLTQ</sequence>
<keyword evidence="13" id="KW-0998">Cell outer membrane</keyword>
<gene>
    <name evidence="19" type="ORF">HNQ51_001780</name>
</gene>
<evidence type="ECO:0000256" key="7">
    <source>
        <dbReference type="ARBA" id="ARBA00022729"/>
    </source>
</evidence>
<feature type="domain" description="Polysaccharide export protein N-terminal" evidence="16">
    <location>
        <begin position="71"/>
        <end position="143"/>
    </location>
</feature>
<feature type="domain" description="Soluble ligand binding" evidence="17">
    <location>
        <begin position="235"/>
        <end position="276"/>
    </location>
</feature>
<evidence type="ECO:0000256" key="1">
    <source>
        <dbReference type="ARBA" id="ARBA00004571"/>
    </source>
</evidence>
<keyword evidence="4" id="KW-1134">Transmembrane beta strand</keyword>
<proteinExistence type="inferred from homology"/>
<comment type="similarity">
    <text evidence="2">Belongs to the BexD/CtrA/VexA family.</text>
</comment>
<dbReference type="AlphaFoldDB" id="A0A840S637"/>
<organism evidence="19 20">
    <name type="scientific">Inhella inkyongensis</name>
    <dbReference type="NCBI Taxonomy" id="392593"/>
    <lineage>
        <taxon>Bacteria</taxon>
        <taxon>Pseudomonadati</taxon>
        <taxon>Pseudomonadota</taxon>
        <taxon>Betaproteobacteria</taxon>
        <taxon>Burkholderiales</taxon>
        <taxon>Sphaerotilaceae</taxon>
        <taxon>Inhella</taxon>
    </lineage>
</organism>
<dbReference type="RefSeq" id="WP_175423552.1">
    <property type="nucleotide sequence ID" value="NZ_CP040709.1"/>
</dbReference>
<keyword evidence="3" id="KW-0813">Transport</keyword>
<dbReference type="Pfam" id="PF02563">
    <property type="entry name" value="Poly_export"/>
    <property type="match status" value="1"/>
</dbReference>
<keyword evidence="9" id="KW-0406">Ion transport</keyword>
<accession>A0A840S637</accession>
<dbReference type="PANTHER" id="PTHR33619">
    <property type="entry name" value="POLYSACCHARIDE EXPORT PROTEIN GFCE-RELATED"/>
    <property type="match status" value="1"/>
</dbReference>
<evidence type="ECO:0000256" key="14">
    <source>
        <dbReference type="ARBA" id="ARBA00023288"/>
    </source>
</evidence>
<keyword evidence="5" id="KW-0762">Sugar transport</keyword>
<dbReference type="PANTHER" id="PTHR33619:SF3">
    <property type="entry name" value="POLYSACCHARIDE EXPORT PROTEIN GFCE-RELATED"/>
    <property type="match status" value="1"/>
</dbReference>
<evidence type="ECO:0000313" key="19">
    <source>
        <dbReference type="EMBL" id="MBB5204466.1"/>
    </source>
</evidence>
<feature type="domain" description="SLBB" evidence="18">
    <location>
        <begin position="151"/>
        <end position="228"/>
    </location>
</feature>
<keyword evidence="20" id="KW-1185">Reference proteome</keyword>
<dbReference type="Gene3D" id="3.30.1950.10">
    <property type="entry name" value="wza like domain"/>
    <property type="match status" value="1"/>
</dbReference>
<dbReference type="GO" id="GO:0015159">
    <property type="term" value="F:polysaccharide transmembrane transporter activity"/>
    <property type="evidence" value="ECO:0007669"/>
    <property type="project" value="InterPro"/>
</dbReference>
<evidence type="ECO:0000256" key="9">
    <source>
        <dbReference type="ARBA" id="ARBA00023065"/>
    </source>
</evidence>
<keyword evidence="8" id="KW-0625">Polysaccharide transport</keyword>
<evidence type="ECO:0000256" key="12">
    <source>
        <dbReference type="ARBA" id="ARBA00023139"/>
    </source>
</evidence>
<evidence type="ECO:0000259" key="16">
    <source>
        <dbReference type="Pfam" id="PF02563"/>
    </source>
</evidence>
<keyword evidence="7" id="KW-0732">Signal</keyword>
<feature type="domain" description="Soluble ligand binding" evidence="17">
    <location>
        <begin position="460"/>
        <end position="509"/>
    </location>
</feature>
<evidence type="ECO:0000259" key="17">
    <source>
        <dbReference type="Pfam" id="PF10531"/>
    </source>
</evidence>
<keyword evidence="11" id="KW-0472">Membrane</keyword>
<evidence type="ECO:0000256" key="6">
    <source>
        <dbReference type="ARBA" id="ARBA00022692"/>
    </source>
</evidence>
<feature type="coiled-coil region" evidence="15">
    <location>
        <begin position="367"/>
        <end position="401"/>
    </location>
</feature>
<evidence type="ECO:0000256" key="2">
    <source>
        <dbReference type="ARBA" id="ARBA00009450"/>
    </source>
</evidence>
<dbReference type="InterPro" id="IPR003715">
    <property type="entry name" value="Poly_export_N"/>
</dbReference>
<dbReference type="Gene3D" id="3.10.560.10">
    <property type="entry name" value="Outer membrane lipoprotein wza domain like"/>
    <property type="match status" value="4"/>
</dbReference>
<dbReference type="Pfam" id="PF10531">
    <property type="entry name" value="SLBB"/>
    <property type="match status" value="3"/>
</dbReference>
<keyword evidence="6" id="KW-0812">Transmembrane</keyword>
<comment type="subcellular location">
    <subcellularLocation>
        <location evidence="1">Cell outer membrane</location>
        <topology evidence="1">Multi-pass membrane protein</topology>
    </subcellularLocation>
</comment>
<dbReference type="EMBL" id="JACHHO010000002">
    <property type="protein sequence ID" value="MBB5204466.1"/>
    <property type="molecule type" value="Genomic_DNA"/>
</dbReference>
<evidence type="ECO:0000256" key="15">
    <source>
        <dbReference type="SAM" id="Coils"/>
    </source>
</evidence>